<evidence type="ECO:0000313" key="2">
    <source>
        <dbReference type="EMBL" id="EGU58735.1"/>
    </source>
</evidence>
<dbReference type="HOGENOM" id="CLU_066435_1_0_6"/>
<protein>
    <submittedName>
        <fullName evidence="1">Lipopolysaccharide biosynthesis protein</fullName>
    </submittedName>
</protein>
<dbReference type="Proteomes" id="UP000030071">
    <property type="component" value="Chromosome 1"/>
</dbReference>
<dbReference type="eggNOG" id="COG4641">
    <property type="taxonomic scope" value="Bacteria"/>
</dbReference>
<dbReference type="EMBL" id="CP009354">
    <property type="protein sequence ID" value="AIW12760.1"/>
    <property type="molecule type" value="Genomic_DNA"/>
</dbReference>
<reference evidence="1 4" key="3">
    <citation type="submission" date="2014-08" db="EMBL/GenBank/DDBJ databases">
        <title>First Complete Genome Sequence of the Shellfish Pathogen Vibrio tubiashii.</title>
        <authorList>
            <person name="Richards G.P."/>
            <person name="Needleman D.S."/>
            <person name="Watson M.A."/>
            <person name="Bono J.L."/>
        </authorList>
    </citation>
    <scope>NUCLEOTIDE SEQUENCE [LARGE SCALE GENOMIC DNA]</scope>
    <source>
        <strain evidence="1 4">ATCC 19109</strain>
    </source>
</reference>
<dbReference type="Proteomes" id="UP000003836">
    <property type="component" value="Unassembled WGS sequence"/>
</dbReference>
<reference evidence="2" key="1">
    <citation type="submission" date="2011-08" db="EMBL/GenBank/DDBJ databases">
        <authorList>
            <person name="Hoffman M."/>
            <person name="Strain E.A."/>
            <person name="Brown E."/>
            <person name="Allard M.W."/>
        </authorList>
    </citation>
    <scope>NUCLEOTIDE SEQUENCE</scope>
    <source>
        <strain evidence="2">ATCC 19109</strain>
    </source>
</reference>
<accession>F9T0H5</accession>
<dbReference type="PATRIC" id="fig|1051646.9.peg.141"/>
<dbReference type="EMBL" id="AFWI01000013">
    <property type="protein sequence ID" value="EGU58735.1"/>
    <property type="molecule type" value="Genomic_DNA"/>
</dbReference>
<evidence type="ECO:0000313" key="4">
    <source>
        <dbReference type="Proteomes" id="UP000030071"/>
    </source>
</evidence>
<gene>
    <name evidence="1" type="ORF">IX91_00745</name>
    <name evidence="2" type="ORF">VITU9109_13102</name>
</gene>
<evidence type="ECO:0000313" key="1">
    <source>
        <dbReference type="EMBL" id="AIW12760.1"/>
    </source>
</evidence>
<dbReference type="AlphaFoldDB" id="F9T0H5"/>
<dbReference type="STRING" id="1051646.IX91_00745"/>
<proteinExistence type="predicted"/>
<dbReference type="GeneID" id="23443237"/>
<dbReference type="RefSeq" id="WP_004742921.1">
    <property type="nucleotide sequence ID" value="NZ_AFWI01000013.1"/>
</dbReference>
<name>F9T0H5_9VIBR</name>
<organism evidence="1 4">
    <name type="scientific">Vibrio tubiashii ATCC 19109</name>
    <dbReference type="NCBI Taxonomy" id="1051646"/>
    <lineage>
        <taxon>Bacteria</taxon>
        <taxon>Pseudomonadati</taxon>
        <taxon>Pseudomonadota</taxon>
        <taxon>Gammaproteobacteria</taxon>
        <taxon>Vibrionales</taxon>
        <taxon>Vibrionaceae</taxon>
        <taxon>Vibrio</taxon>
        <taxon>Vibrio oreintalis group</taxon>
    </lineage>
</organism>
<dbReference type="KEGG" id="vtu:IX91_00745"/>
<evidence type="ECO:0000313" key="3">
    <source>
        <dbReference type="Proteomes" id="UP000003836"/>
    </source>
</evidence>
<reference evidence="2 3" key="2">
    <citation type="journal article" date="2012" name="Int. J. Syst. Evol. Microbiol.">
        <title>Vibrio caribbeanicus sp. nov., isolated from the marine sponge Scleritoderma cyanea.</title>
        <authorList>
            <person name="Hoffmann M."/>
            <person name="Monday S.R."/>
            <person name="Allard M.W."/>
            <person name="Strain E.A."/>
            <person name="Whittaker P."/>
            <person name="Naum M."/>
            <person name="McCarthy P.J."/>
            <person name="Lopez J.V."/>
            <person name="Fischer M."/>
            <person name="Brown E.W."/>
        </authorList>
    </citation>
    <scope>NUCLEOTIDE SEQUENCE [LARGE SCALE GENOMIC DNA]</scope>
    <source>
        <strain evidence="2 3">ATCC 19109</strain>
    </source>
</reference>
<sequence>MLKGKKILLIAPSFFGYEYDIAQKIEELGGHVDYFDERPFDSSFAKIMNRLDVKFFIKRRIDTYYKNVANCSREKGYDYLLVISPETLECKTVKKIKEYNPNVKTILYMWDSFKNKNAADLIPVFDKVFSFDKSDGIEDKRICFLPLFYNDLFSSQHGQEVANARYTATFIGTIHSDRAKLAKKILNDLEIKGYKTYSFFYCPSKLLFVLKKIFTKEFDFLKFKEVSFVSMPKKALKSKVLDSSIIIDIQHPKQSGLTMRTIEMLGVGRKLVTTNADVIDYNFFNKNNILVIDRVAPTIPQSFIDLPYAKPKKEIHYQYSLASWLSIVLGVEYEAES</sequence>
<keyword evidence="3" id="KW-1185">Reference proteome</keyword>